<dbReference type="AlphaFoldDB" id="A0AAX0BBL0"/>
<protein>
    <submittedName>
        <fullName evidence="2">Uncharacterized protein</fullName>
    </submittedName>
</protein>
<organism evidence="2 3">
    <name type="scientific">Clostridium beijerinckii</name>
    <name type="common">Clostridium MP</name>
    <dbReference type="NCBI Taxonomy" id="1520"/>
    <lineage>
        <taxon>Bacteria</taxon>
        <taxon>Bacillati</taxon>
        <taxon>Bacillota</taxon>
        <taxon>Clostridia</taxon>
        <taxon>Eubacteriales</taxon>
        <taxon>Clostridiaceae</taxon>
        <taxon>Clostridium</taxon>
    </lineage>
</organism>
<reference evidence="2" key="1">
    <citation type="submission" date="2020-05" db="EMBL/GenBank/DDBJ databases">
        <authorList>
            <person name="Brown S."/>
            <person name="Huntemann M."/>
            <person name="Clum A."/>
            <person name="Spunde A."/>
            <person name="Palaniappan K."/>
            <person name="Ritter S."/>
            <person name="Mikhailova N."/>
            <person name="Chen I.-M."/>
            <person name="Stamatis D."/>
            <person name="Reddy T."/>
            <person name="O'Malley R."/>
            <person name="Daum C."/>
            <person name="Shapiro N."/>
            <person name="Ivanova N."/>
            <person name="Kyrpides N."/>
            <person name="Woyke T."/>
        </authorList>
    </citation>
    <scope>NUCLEOTIDE SEQUENCE</scope>
    <source>
        <strain evidence="2">DJ080</strain>
    </source>
</reference>
<sequence>MECVKEAFNVEVANGAILALILIVIGTVFGRIVDFNCIKS</sequence>
<dbReference type="RefSeq" id="WP_274603863.1">
    <property type="nucleotide sequence ID" value="NZ_JABSWK010000001.1"/>
</dbReference>
<keyword evidence="1" id="KW-0472">Membrane</keyword>
<proteinExistence type="predicted"/>
<evidence type="ECO:0000313" key="3">
    <source>
        <dbReference type="Proteomes" id="UP001193748"/>
    </source>
</evidence>
<dbReference type="Proteomes" id="UP001193748">
    <property type="component" value="Unassembled WGS sequence"/>
</dbReference>
<accession>A0AAX0BBL0</accession>
<gene>
    <name evidence="2" type="ORF">B0H41_005503</name>
</gene>
<keyword evidence="1" id="KW-1133">Transmembrane helix</keyword>
<evidence type="ECO:0000313" key="2">
    <source>
        <dbReference type="EMBL" id="NRT91824.1"/>
    </source>
</evidence>
<dbReference type="EMBL" id="JABSWW010000001">
    <property type="protein sequence ID" value="NRT91824.1"/>
    <property type="molecule type" value="Genomic_DNA"/>
</dbReference>
<comment type="caution">
    <text evidence="2">The sequence shown here is derived from an EMBL/GenBank/DDBJ whole genome shotgun (WGS) entry which is preliminary data.</text>
</comment>
<keyword evidence="1" id="KW-0812">Transmembrane</keyword>
<feature type="transmembrane region" description="Helical" evidence="1">
    <location>
        <begin position="12"/>
        <end position="33"/>
    </location>
</feature>
<evidence type="ECO:0000256" key="1">
    <source>
        <dbReference type="SAM" id="Phobius"/>
    </source>
</evidence>
<reference evidence="2" key="2">
    <citation type="journal article" date="2022" name="Nat. Biotechnol.">
        <title>Carbon-negative production of acetone and isopropanol by gas fermentation at industrial pilot scale.</title>
        <authorList>
            <person name="Liew F.E."/>
            <person name="Nogle R."/>
            <person name="Abdalla T."/>
            <person name="Rasor B.J."/>
            <person name="Canter C."/>
            <person name="Jensen R.O."/>
            <person name="Wang L."/>
            <person name="Strutz J."/>
            <person name="Chirania P."/>
            <person name="De Tissera S."/>
            <person name="Mueller A.P."/>
            <person name="Ruan Z."/>
            <person name="Gao A."/>
            <person name="Tran L."/>
            <person name="Engle N.L."/>
            <person name="Bromley J.C."/>
            <person name="Daniell J."/>
            <person name="Conrado R."/>
            <person name="Tschaplinski T.J."/>
            <person name="Giannone R.J."/>
            <person name="Hettich R.L."/>
            <person name="Karim A.S."/>
            <person name="Simpson S.D."/>
            <person name="Brown S.D."/>
            <person name="Leang C."/>
            <person name="Jewett M.C."/>
            <person name="Kopke M."/>
        </authorList>
    </citation>
    <scope>NUCLEOTIDE SEQUENCE</scope>
    <source>
        <strain evidence="2">DJ080</strain>
    </source>
</reference>
<name>A0AAX0BBL0_CLOBE</name>